<evidence type="ECO:0000256" key="2">
    <source>
        <dbReference type="ARBA" id="ARBA00006374"/>
    </source>
</evidence>
<feature type="compositionally biased region" description="Basic residues" evidence="5">
    <location>
        <begin position="441"/>
        <end position="455"/>
    </location>
</feature>
<dbReference type="STRING" id="3775.A0A1Q3DCW9"/>
<protein>
    <submittedName>
        <fullName evidence="6">Nop52 domain-containing protein</fullName>
    </submittedName>
</protein>
<dbReference type="GO" id="GO:0005634">
    <property type="term" value="C:nucleus"/>
    <property type="evidence" value="ECO:0007669"/>
    <property type="project" value="UniProtKB-SubCell"/>
</dbReference>
<dbReference type="GO" id="GO:0030688">
    <property type="term" value="C:preribosome, small subunit precursor"/>
    <property type="evidence" value="ECO:0007669"/>
    <property type="project" value="InterPro"/>
</dbReference>
<dbReference type="InParanoid" id="A0A1Q3DCW9"/>
<dbReference type="Pfam" id="PF05997">
    <property type="entry name" value="Nop52"/>
    <property type="match status" value="1"/>
</dbReference>
<dbReference type="AlphaFoldDB" id="A0A1Q3DCW9"/>
<gene>
    <name evidence="6" type="ORF">CFOL_v3_33733</name>
</gene>
<evidence type="ECO:0000256" key="4">
    <source>
        <dbReference type="ARBA" id="ARBA00023242"/>
    </source>
</evidence>
<sequence>MEVAKLEAVPPLIKQLASCDKATRDKSVQTLLKSWLPNQTHVSDEDMKKIWKGLFYCVWHADKLPVQTHLIERLSSVLPSLHFPLGIHYFSVFFLTMRREWSGIDSLRLDKFYLLIRRFLHFFFLSLKNIASWDLDIVSRFMGVLVEGTFFANDKFQGNGVNYHVASVFVEELRPFLPLRKEIVEVLFRPFVSVMGLVPDKVLLGKIKSNVFDVFLEIGRQLLEVRKSGAVVDPSNDVVVLGSIGLVIGFSSYFYELGSSADCSQGIRKVAFALHEEFLKLEKDLASSGIVIEISFPQVNGEDDDREEVPKLIPIAHEMEFDASEGGANGPSNKILKKCKKAKKVSGKGGKKTKKTKKDMVFDLNTESSSLDRENPVNQVISNDENLSVERISDENIIMFNESVMSNLQMQFEKVAAEVGMDNHIASACDMPNITANGTVSKKRRRANSRNGKHTQKAELTDQEDAEVGGTDGEKGAKKVRFSMKNNLVWKPHSPLPPQNLRIPPSVTPRGSALKKGVPPGPIREMPPAAKKMKRTKGVKKGRKVMKNIVPAIKRLKKLKSLIT</sequence>
<reference evidence="7" key="1">
    <citation type="submission" date="2016-04" db="EMBL/GenBank/DDBJ databases">
        <title>Cephalotus genome sequencing.</title>
        <authorList>
            <person name="Fukushima K."/>
            <person name="Hasebe M."/>
            <person name="Fang X."/>
        </authorList>
    </citation>
    <scope>NUCLEOTIDE SEQUENCE [LARGE SCALE GENOMIC DNA]</scope>
    <source>
        <strain evidence="7">cv. St1</strain>
    </source>
</reference>
<dbReference type="FunCoup" id="A0A1Q3DCW9">
    <property type="interactions" value="1379"/>
</dbReference>
<dbReference type="EMBL" id="BDDD01006142">
    <property type="protein sequence ID" value="GAV90324.1"/>
    <property type="molecule type" value="Genomic_DNA"/>
</dbReference>
<evidence type="ECO:0000256" key="1">
    <source>
        <dbReference type="ARBA" id="ARBA00004123"/>
    </source>
</evidence>
<comment type="caution">
    <text evidence="6">The sequence shown here is derived from an EMBL/GenBank/DDBJ whole genome shotgun (WGS) entry which is preliminary data.</text>
</comment>
<feature type="region of interest" description="Disordered" evidence="5">
    <location>
        <begin position="436"/>
        <end position="477"/>
    </location>
</feature>
<keyword evidence="7" id="KW-1185">Reference proteome</keyword>
<evidence type="ECO:0000256" key="5">
    <source>
        <dbReference type="SAM" id="MobiDB-lite"/>
    </source>
</evidence>
<evidence type="ECO:0000313" key="7">
    <source>
        <dbReference type="Proteomes" id="UP000187406"/>
    </source>
</evidence>
<keyword evidence="4" id="KW-0539">Nucleus</keyword>
<feature type="compositionally biased region" description="Basic residues" evidence="5">
    <location>
        <begin position="531"/>
        <end position="545"/>
    </location>
</feature>
<comment type="subcellular location">
    <subcellularLocation>
        <location evidence="1">Nucleus</location>
    </subcellularLocation>
</comment>
<dbReference type="OrthoDB" id="2019504at2759"/>
<dbReference type="GO" id="GO:0006364">
    <property type="term" value="P:rRNA processing"/>
    <property type="evidence" value="ECO:0007669"/>
    <property type="project" value="UniProtKB-KW"/>
</dbReference>
<evidence type="ECO:0000256" key="3">
    <source>
        <dbReference type="ARBA" id="ARBA00022552"/>
    </source>
</evidence>
<dbReference type="Proteomes" id="UP000187406">
    <property type="component" value="Unassembled WGS sequence"/>
</dbReference>
<feature type="region of interest" description="Disordered" evidence="5">
    <location>
        <begin position="490"/>
        <end position="545"/>
    </location>
</feature>
<dbReference type="PANTHER" id="PTHR13026">
    <property type="entry name" value="NNP-1 PROTEIN NOVEL NUCLEAR PROTEIN 1 NOP52"/>
    <property type="match status" value="1"/>
</dbReference>
<dbReference type="InterPro" id="IPR010301">
    <property type="entry name" value="RRP1"/>
</dbReference>
<proteinExistence type="inferred from homology"/>
<comment type="similarity">
    <text evidence="2">Belongs to the RRP1 family.</text>
</comment>
<organism evidence="6 7">
    <name type="scientific">Cephalotus follicularis</name>
    <name type="common">Albany pitcher plant</name>
    <dbReference type="NCBI Taxonomy" id="3775"/>
    <lineage>
        <taxon>Eukaryota</taxon>
        <taxon>Viridiplantae</taxon>
        <taxon>Streptophyta</taxon>
        <taxon>Embryophyta</taxon>
        <taxon>Tracheophyta</taxon>
        <taxon>Spermatophyta</taxon>
        <taxon>Magnoliopsida</taxon>
        <taxon>eudicotyledons</taxon>
        <taxon>Gunneridae</taxon>
        <taxon>Pentapetalae</taxon>
        <taxon>rosids</taxon>
        <taxon>fabids</taxon>
        <taxon>Oxalidales</taxon>
        <taxon>Cephalotaceae</taxon>
        <taxon>Cephalotus</taxon>
    </lineage>
</organism>
<keyword evidence="3" id="KW-0698">rRNA processing</keyword>
<name>A0A1Q3DCW9_CEPFO</name>
<evidence type="ECO:0000313" key="6">
    <source>
        <dbReference type="EMBL" id="GAV90324.1"/>
    </source>
</evidence>
<dbReference type="PANTHER" id="PTHR13026:SF0">
    <property type="entry name" value="RIBOSOMAL RNA PROCESSING 1B"/>
    <property type="match status" value="1"/>
</dbReference>
<accession>A0A1Q3DCW9</accession>